<feature type="compositionally biased region" description="Low complexity" evidence="1">
    <location>
        <begin position="719"/>
        <end position="729"/>
    </location>
</feature>
<dbReference type="Proteomes" id="UP000278962">
    <property type="component" value="Unassembled WGS sequence"/>
</dbReference>
<dbReference type="PANTHER" id="PTHR46388:SF2">
    <property type="entry name" value="NHL REPEAT-CONTAINING PROTEIN 2"/>
    <property type="match status" value="1"/>
</dbReference>
<organism evidence="3 4">
    <name type="scientific">Solirubrobacter pauli</name>
    <dbReference type="NCBI Taxonomy" id="166793"/>
    <lineage>
        <taxon>Bacteria</taxon>
        <taxon>Bacillati</taxon>
        <taxon>Actinomycetota</taxon>
        <taxon>Thermoleophilia</taxon>
        <taxon>Solirubrobacterales</taxon>
        <taxon>Solirubrobacteraceae</taxon>
        <taxon>Solirubrobacter</taxon>
    </lineage>
</organism>
<sequence length="840" mass="84712">MATGLGLVPSALAVDGGELIVGDQQNGAIRSVTLSTGGVTTLAGTGAAGSSAANTTSERAGVLTQLPGYGASVAGPLAVAVAADGDVVFSVGSGGTLRRLDRTTGTLTRIAGTGAFSSTGAGDGGPALQAGLSLVRGLAVDADGAILLADGGAGKIRRIDPATNVITTVAGGGSSVGDGGAAGGARLSDPRQIALDPGTGDLLVAEFGGHRVRRVAAGADGRVGATDTITTIAGDGTAATADTLGDGGPASAARLNAPSAVAVLPNGAVAIAEAASNRLRLVRPDATITTVPTAALGTPAALAVRGADRLFVAETSATTRRVQELTIDPATGALTTMRTVAGNGSNGFSGHTTPAVEAQLADPRAITVAPDGSYYIADNANARVRRVDPATGKITTVIGSGMTCPNPTDTTCVENVPALEAKLTRPWDVAVAADGTVYVLESNALISRISRFDPRTGRLVRLAGGAIGFAGDGGPARDARFNEAQGIVLDAAGRYLYVADTNNRRVRRIDLQQDSVTTIAGTGVLGATGNGGPAAAATLQGLLGISLGLDGDLLVPDNTARSVRRIDLATGGIDEEVEALGEHEHDHGSEADAEPQSIVRVAERAVGHIVLVDGTGHAVYEAERHGDHHHVNRIAGTGTRDFTGESGRSLTTALAAPYDAAITPAGHVLIADGGNNRIRLVELAPVEEPTPTPTPTAEATPDADTPQPAAPEPAERRPASPAAPAVRVTVGKPTVKRADRRVARLRAGLTVRTAVHGATRLRAEIRVSAATAKRLRTRTRLAVLTRSVADGTVSLRLRPGAAVRERLAQSRRNLRVTIRVVATAPGAEEAVTSATLSLRG</sequence>
<evidence type="ECO:0000313" key="3">
    <source>
        <dbReference type="EMBL" id="RKQ93033.1"/>
    </source>
</evidence>
<dbReference type="AlphaFoldDB" id="A0A660LGR0"/>
<protein>
    <submittedName>
        <fullName evidence="3">Sugar lactone lactonase YvrE</fullName>
    </submittedName>
</protein>
<dbReference type="InterPro" id="IPR056822">
    <property type="entry name" value="TEN_NHL"/>
</dbReference>
<keyword evidence="4" id="KW-1185">Reference proteome</keyword>
<proteinExistence type="predicted"/>
<feature type="region of interest" description="Disordered" evidence="1">
    <location>
        <begin position="685"/>
        <end position="730"/>
    </location>
</feature>
<dbReference type="EMBL" id="RBIL01000001">
    <property type="protein sequence ID" value="RKQ93033.1"/>
    <property type="molecule type" value="Genomic_DNA"/>
</dbReference>
<accession>A0A660LGR0</accession>
<reference evidence="3 4" key="1">
    <citation type="submission" date="2018-10" db="EMBL/GenBank/DDBJ databases">
        <title>Genomic Encyclopedia of Archaeal and Bacterial Type Strains, Phase II (KMG-II): from individual species to whole genera.</title>
        <authorList>
            <person name="Goeker M."/>
        </authorList>
    </citation>
    <scope>NUCLEOTIDE SEQUENCE [LARGE SCALE GENOMIC DNA]</scope>
    <source>
        <strain evidence="3 4">DSM 14954</strain>
    </source>
</reference>
<evidence type="ECO:0000256" key="1">
    <source>
        <dbReference type="SAM" id="MobiDB-lite"/>
    </source>
</evidence>
<evidence type="ECO:0000259" key="2">
    <source>
        <dbReference type="Pfam" id="PF25021"/>
    </source>
</evidence>
<feature type="compositionally biased region" description="Low complexity" evidence="1">
    <location>
        <begin position="695"/>
        <end position="707"/>
    </location>
</feature>
<dbReference type="PANTHER" id="PTHR46388">
    <property type="entry name" value="NHL REPEAT-CONTAINING PROTEIN 2"/>
    <property type="match status" value="1"/>
</dbReference>
<name>A0A660LGR0_9ACTN</name>
<dbReference type="InterPro" id="IPR011042">
    <property type="entry name" value="6-blade_b-propeller_TolB-like"/>
</dbReference>
<dbReference type="Gene3D" id="2.120.10.30">
    <property type="entry name" value="TolB, C-terminal domain"/>
    <property type="match status" value="5"/>
</dbReference>
<dbReference type="Pfam" id="PF25021">
    <property type="entry name" value="TEN_NHL"/>
    <property type="match status" value="1"/>
</dbReference>
<evidence type="ECO:0000313" key="4">
    <source>
        <dbReference type="Proteomes" id="UP000278962"/>
    </source>
</evidence>
<dbReference type="CDD" id="cd05819">
    <property type="entry name" value="NHL"/>
    <property type="match status" value="1"/>
</dbReference>
<comment type="caution">
    <text evidence="3">The sequence shown here is derived from an EMBL/GenBank/DDBJ whole genome shotgun (WGS) entry which is preliminary data.</text>
</comment>
<gene>
    <name evidence="3" type="ORF">C8N24_2892</name>
</gene>
<dbReference type="SUPFAM" id="SSF101898">
    <property type="entry name" value="NHL repeat"/>
    <property type="match status" value="3"/>
</dbReference>
<feature type="domain" description="Teneurin NHL" evidence="2">
    <location>
        <begin position="293"/>
        <end position="387"/>
    </location>
</feature>